<dbReference type="CDD" id="cd00751">
    <property type="entry name" value="thiolase"/>
    <property type="match status" value="1"/>
</dbReference>
<dbReference type="SUPFAM" id="SSF53901">
    <property type="entry name" value="Thiolase-like"/>
    <property type="match status" value="2"/>
</dbReference>
<evidence type="ECO:0000256" key="1">
    <source>
        <dbReference type="ARBA" id="ARBA00010982"/>
    </source>
</evidence>
<proteinExistence type="inferred from homology"/>
<evidence type="ECO:0000256" key="3">
    <source>
        <dbReference type="ARBA" id="ARBA00023315"/>
    </source>
</evidence>
<dbReference type="PROSITE" id="PS00098">
    <property type="entry name" value="THIOLASE_1"/>
    <property type="match status" value="1"/>
</dbReference>
<dbReference type="PROSITE" id="PS00099">
    <property type="entry name" value="THIOLASE_3"/>
    <property type="match status" value="1"/>
</dbReference>
<accession>A0A0W8E473</accession>
<dbReference type="PIRSF" id="PIRSF000429">
    <property type="entry name" value="Ac-CoA_Ac_transf"/>
    <property type="match status" value="1"/>
</dbReference>
<feature type="domain" description="Thiolase C-terminal" evidence="5">
    <location>
        <begin position="277"/>
        <end position="405"/>
    </location>
</feature>
<dbReference type="NCBIfam" id="TIGR01930">
    <property type="entry name" value="AcCoA-C-Actrans"/>
    <property type="match status" value="1"/>
</dbReference>
<keyword evidence="2 6" id="KW-0808">Transferase</keyword>
<evidence type="ECO:0000256" key="2">
    <source>
        <dbReference type="ARBA" id="ARBA00022679"/>
    </source>
</evidence>
<feature type="domain" description="Thiolase N-terminal" evidence="4">
    <location>
        <begin position="4"/>
        <end position="269"/>
    </location>
</feature>
<dbReference type="InterPro" id="IPR020613">
    <property type="entry name" value="Thiolase_CS"/>
</dbReference>
<dbReference type="Pfam" id="PF02803">
    <property type="entry name" value="Thiolase_C"/>
    <property type="match status" value="1"/>
</dbReference>
<sequence>MREVVIVDMARSAVGKMGGALKDVRPIELLSQVATAVVERNQTKVKKDMYDYVIMGQVKQNSECANIARNLVLRIGLPEETPATCVTIACGSGLLSIEEGAEMIKNGFADIILAGGVETMSGGEYFLSYKSNQAFGNNNVTLLDAILAGGGGGAPVERYGNIPMGITAENLVDIHNISREEQDKFGFRSQTLALKSIAAGDFKAEIIPIKYPKADGSIGIFDTDEGPRKPNMESMSKLKPVFKKDGSVTAANSSTRNDGAGVALIMSREKADELGIKPRARFVAAGIAGVDPSIMGRGPVPATKIAMNKAGLTLKDMDAVELNEAFAGQSLAVYREWEKDWGIDSEWEDKHINPWGGAIAIGHPLGGSGCIITTKLLYGLERTGGKYGLSTMCCGGGIGAAGIIEILD</sequence>
<dbReference type="PANTHER" id="PTHR18919">
    <property type="entry name" value="ACETYL-COA C-ACYLTRANSFERASE"/>
    <property type="match status" value="1"/>
</dbReference>
<evidence type="ECO:0000259" key="5">
    <source>
        <dbReference type="Pfam" id="PF02803"/>
    </source>
</evidence>
<dbReference type="PANTHER" id="PTHR18919:SF107">
    <property type="entry name" value="ACETYL-COA ACETYLTRANSFERASE, CYTOSOLIC"/>
    <property type="match status" value="1"/>
</dbReference>
<dbReference type="InterPro" id="IPR020617">
    <property type="entry name" value="Thiolase_C"/>
</dbReference>
<comment type="caution">
    <text evidence="6">The sequence shown here is derived from an EMBL/GenBank/DDBJ whole genome shotgun (WGS) entry which is preliminary data.</text>
</comment>
<protein>
    <submittedName>
        <fullName evidence="6">3-ketoacyl-coa thiolase</fullName>
        <ecNumber evidence="6">2.3.1.16</ecNumber>
        <ecNumber evidence="6">2.3.1.9</ecNumber>
    </submittedName>
</protein>
<dbReference type="AlphaFoldDB" id="A0A0W8E473"/>
<dbReference type="InterPro" id="IPR020616">
    <property type="entry name" value="Thiolase_N"/>
</dbReference>
<reference evidence="6" key="1">
    <citation type="journal article" date="2015" name="Proc. Natl. Acad. Sci. U.S.A.">
        <title>Networks of energetic and metabolic interactions define dynamics in microbial communities.</title>
        <authorList>
            <person name="Embree M."/>
            <person name="Liu J.K."/>
            <person name="Al-Bassam M.M."/>
            <person name="Zengler K."/>
        </authorList>
    </citation>
    <scope>NUCLEOTIDE SEQUENCE</scope>
</reference>
<evidence type="ECO:0000313" key="6">
    <source>
        <dbReference type="EMBL" id="KUG03434.1"/>
    </source>
</evidence>
<dbReference type="EC" id="2.3.1.16" evidence="6"/>
<dbReference type="EC" id="2.3.1.9" evidence="6"/>
<dbReference type="InterPro" id="IPR020610">
    <property type="entry name" value="Thiolase_AS"/>
</dbReference>
<keyword evidence="3 6" id="KW-0012">Acyltransferase</keyword>
<dbReference type="InterPro" id="IPR002155">
    <property type="entry name" value="Thiolase"/>
</dbReference>
<organism evidence="6">
    <name type="scientific">hydrocarbon metagenome</name>
    <dbReference type="NCBI Taxonomy" id="938273"/>
    <lineage>
        <taxon>unclassified sequences</taxon>
        <taxon>metagenomes</taxon>
        <taxon>ecological metagenomes</taxon>
    </lineage>
</organism>
<dbReference type="Gene3D" id="3.40.47.10">
    <property type="match status" value="1"/>
</dbReference>
<dbReference type="Pfam" id="PF00108">
    <property type="entry name" value="Thiolase_N"/>
    <property type="match status" value="1"/>
</dbReference>
<name>A0A0W8E473_9ZZZZ</name>
<dbReference type="InterPro" id="IPR016039">
    <property type="entry name" value="Thiolase-like"/>
</dbReference>
<dbReference type="PROSITE" id="PS00737">
    <property type="entry name" value="THIOLASE_2"/>
    <property type="match status" value="1"/>
</dbReference>
<dbReference type="InterPro" id="IPR020615">
    <property type="entry name" value="Thiolase_acyl_enz_int_AS"/>
</dbReference>
<dbReference type="EMBL" id="LNQE01001882">
    <property type="protein sequence ID" value="KUG03434.1"/>
    <property type="molecule type" value="Genomic_DNA"/>
</dbReference>
<comment type="similarity">
    <text evidence="1">Belongs to the thiolase-like superfamily. Thiolase family.</text>
</comment>
<gene>
    <name evidence="6" type="ORF">ASZ90_019222</name>
</gene>
<evidence type="ECO:0000259" key="4">
    <source>
        <dbReference type="Pfam" id="PF00108"/>
    </source>
</evidence>
<dbReference type="GO" id="GO:0003985">
    <property type="term" value="F:acetyl-CoA C-acetyltransferase activity"/>
    <property type="evidence" value="ECO:0007669"/>
    <property type="project" value="UniProtKB-EC"/>
</dbReference>